<keyword evidence="3" id="KW-1185">Reference proteome</keyword>
<keyword evidence="1" id="KW-1133">Transmembrane helix</keyword>
<accession>A0ABN5H685</accession>
<keyword evidence="1" id="KW-0472">Membrane</keyword>
<dbReference type="Proteomes" id="UP000325292">
    <property type="component" value="Chromosome"/>
</dbReference>
<feature type="transmembrane region" description="Helical" evidence="1">
    <location>
        <begin position="97"/>
        <end position="124"/>
    </location>
</feature>
<protein>
    <recommendedName>
        <fullName evidence="4">Permease</fullName>
    </recommendedName>
</protein>
<feature type="transmembrane region" description="Helical" evidence="1">
    <location>
        <begin position="64"/>
        <end position="85"/>
    </location>
</feature>
<reference evidence="2 3" key="1">
    <citation type="journal article" date="2019" name="Sci. Rep.">
        <title>Sulfobacillus thermotolerans: new insights into resistance and metabolic capacities of acidophilic chemolithotrophs.</title>
        <authorList>
            <person name="Panyushkina A.E."/>
            <person name="Babenko V.V."/>
            <person name="Nikitina A.S."/>
            <person name="Selezneva O.V."/>
            <person name="Tsaplina I.A."/>
            <person name="Letarova M.A."/>
            <person name="Kostryukova E.S."/>
            <person name="Letarov A.V."/>
        </authorList>
    </citation>
    <scope>NUCLEOTIDE SEQUENCE [LARGE SCALE GENOMIC DNA]</scope>
    <source>
        <strain evidence="2 3">Kr1</strain>
    </source>
</reference>
<dbReference type="InterPro" id="IPR052948">
    <property type="entry name" value="Low_temp-induced_all0457"/>
</dbReference>
<evidence type="ECO:0000313" key="2">
    <source>
        <dbReference type="EMBL" id="AUW95481.1"/>
    </source>
</evidence>
<keyword evidence="1" id="KW-0812">Transmembrane</keyword>
<proteinExistence type="predicted"/>
<evidence type="ECO:0000313" key="3">
    <source>
        <dbReference type="Proteomes" id="UP000325292"/>
    </source>
</evidence>
<evidence type="ECO:0008006" key="4">
    <source>
        <dbReference type="Google" id="ProtNLM"/>
    </source>
</evidence>
<dbReference type="PANTHER" id="PTHR36109:SF2">
    <property type="entry name" value="MEMBRANE PROTEIN"/>
    <property type="match status" value="1"/>
</dbReference>
<sequence>MGGSAAIAIYDTHELADNAVKELQKAGFDMKKLSIIGKGYHSEEHPIGYYTTEKKMKVWGGIGATWGAIWGGFWGLLFGAGFFLVPGVGPILAAGPLVAVLVGALEGGVVVGGLSALGAALVNIGVPKHSVIRYEEAIKADKYVLIVHGSPEDVQRAKALIDQAKATESTIYSAS</sequence>
<gene>
    <name evidence="2" type="ORF">BXT84_08000</name>
</gene>
<evidence type="ECO:0000256" key="1">
    <source>
        <dbReference type="SAM" id="Phobius"/>
    </source>
</evidence>
<name>A0ABN5H685_9FIRM</name>
<organism evidence="2 3">
    <name type="scientific">Sulfobacillus thermotolerans</name>
    <dbReference type="NCBI Taxonomy" id="338644"/>
    <lineage>
        <taxon>Bacteria</taxon>
        <taxon>Bacillati</taxon>
        <taxon>Bacillota</taxon>
        <taxon>Clostridia</taxon>
        <taxon>Eubacteriales</taxon>
        <taxon>Clostridiales Family XVII. Incertae Sedis</taxon>
        <taxon>Sulfobacillus</taxon>
    </lineage>
</organism>
<dbReference type="EMBL" id="CP019454">
    <property type="protein sequence ID" value="AUW95481.1"/>
    <property type="molecule type" value="Genomic_DNA"/>
</dbReference>
<dbReference type="PANTHER" id="PTHR36109">
    <property type="entry name" value="MEMBRANE PROTEIN-RELATED"/>
    <property type="match status" value="1"/>
</dbReference>